<proteinExistence type="predicted"/>
<keyword evidence="4 5" id="KW-0472">Membrane</keyword>
<evidence type="ECO:0000256" key="4">
    <source>
        <dbReference type="ARBA" id="ARBA00023136"/>
    </source>
</evidence>
<name>A1R6S1_PAEAT</name>
<dbReference type="InterPro" id="IPR052165">
    <property type="entry name" value="Membrane_assoc_protease"/>
</dbReference>
<dbReference type="InterPro" id="IPR002810">
    <property type="entry name" value="NfeD-like_C"/>
</dbReference>
<dbReference type="PANTHER" id="PTHR33507:SF3">
    <property type="entry name" value="INNER MEMBRANE PROTEIN YBBJ"/>
    <property type="match status" value="1"/>
</dbReference>
<evidence type="ECO:0000259" key="6">
    <source>
        <dbReference type="Pfam" id="PF01957"/>
    </source>
</evidence>
<dbReference type="InterPro" id="IPR012340">
    <property type="entry name" value="NA-bd_OB-fold"/>
</dbReference>
<evidence type="ECO:0000256" key="3">
    <source>
        <dbReference type="ARBA" id="ARBA00022989"/>
    </source>
</evidence>
<accession>A1R6S1</accession>
<evidence type="ECO:0000256" key="5">
    <source>
        <dbReference type="SAM" id="Phobius"/>
    </source>
</evidence>
<evidence type="ECO:0000256" key="1">
    <source>
        <dbReference type="ARBA" id="ARBA00004141"/>
    </source>
</evidence>
<dbReference type="Proteomes" id="UP000000637">
    <property type="component" value="Chromosome"/>
</dbReference>
<gene>
    <name evidence="7" type="ordered locus">AAur_2191</name>
</gene>
<reference evidence="7 8" key="1">
    <citation type="journal article" date="2006" name="PLoS Genet.">
        <title>Secrets of soil survival revealed by the genome sequence of Arthrobacter aurescens TC1.</title>
        <authorList>
            <person name="Mongodin E.F."/>
            <person name="Shapir N."/>
            <person name="Daugherty S.C."/>
            <person name="DeBoy R.T."/>
            <person name="Emerson J.B."/>
            <person name="Shvartzbeyn A."/>
            <person name="Radune D."/>
            <person name="Vamathevan J."/>
            <person name="Riggs F."/>
            <person name="Grinberg V."/>
            <person name="Khouri H."/>
            <person name="Wackett L.P."/>
            <person name="Nelson K.E."/>
            <person name="Sadowsky M.J."/>
        </authorList>
    </citation>
    <scope>NUCLEOTIDE SEQUENCE [LARGE SCALE GENOMIC DNA]</scope>
    <source>
        <strain evidence="7 8">TC1</strain>
    </source>
</reference>
<dbReference type="AlphaFoldDB" id="A1R6S1"/>
<keyword evidence="2 5" id="KW-0812">Transmembrane</keyword>
<dbReference type="KEGG" id="aau:AAur_2191"/>
<keyword evidence="3 5" id="KW-1133">Transmembrane helix</keyword>
<dbReference type="PANTHER" id="PTHR33507">
    <property type="entry name" value="INNER MEMBRANE PROTEIN YBBJ"/>
    <property type="match status" value="1"/>
</dbReference>
<evidence type="ECO:0000313" key="7">
    <source>
        <dbReference type="EMBL" id="ABM06344.1"/>
    </source>
</evidence>
<feature type="domain" description="NfeD-like C-terminal" evidence="6">
    <location>
        <begin position="105"/>
        <end position="159"/>
    </location>
</feature>
<dbReference type="Pfam" id="PF01957">
    <property type="entry name" value="NfeD"/>
    <property type="match status" value="1"/>
</dbReference>
<dbReference type="Gene3D" id="2.40.50.140">
    <property type="entry name" value="Nucleic acid-binding proteins"/>
    <property type="match status" value="1"/>
</dbReference>
<dbReference type="eggNOG" id="COG1585">
    <property type="taxonomic scope" value="Bacteria"/>
</dbReference>
<organism evidence="7 8">
    <name type="scientific">Paenarthrobacter aurescens (strain TC1)</name>
    <dbReference type="NCBI Taxonomy" id="290340"/>
    <lineage>
        <taxon>Bacteria</taxon>
        <taxon>Bacillati</taxon>
        <taxon>Actinomycetota</taxon>
        <taxon>Actinomycetes</taxon>
        <taxon>Micrococcales</taxon>
        <taxon>Micrococcaceae</taxon>
        <taxon>Paenarthrobacter</taxon>
    </lineage>
</organism>
<feature type="transmembrane region" description="Helical" evidence="5">
    <location>
        <begin position="67"/>
        <end position="85"/>
    </location>
</feature>
<comment type="subcellular location">
    <subcellularLocation>
        <location evidence="1">Membrane</location>
        <topology evidence="1">Multi-pass membrane protein</topology>
    </subcellularLocation>
</comment>
<dbReference type="STRING" id="290340.AAur_2191"/>
<evidence type="ECO:0000256" key="2">
    <source>
        <dbReference type="ARBA" id="ARBA00022692"/>
    </source>
</evidence>
<feature type="transmembrane region" description="Helical" evidence="5">
    <location>
        <begin position="25"/>
        <end position="55"/>
    </location>
</feature>
<dbReference type="SUPFAM" id="SSF141322">
    <property type="entry name" value="NfeD domain-like"/>
    <property type="match status" value="1"/>
</dbReference>
<dbReference type="EMBL" id="CP000474">
    <property type="protein sequence ID" value="ABM06344.1"/>
    <property type="molecule type" value="Genomic_DNA"/>
</dbReference>
<protein>
    <submittedName>
        <fullName evidence="7">Integral membrane protein</fullName>
    </submittedName>
</protein>
<sequence>MTVIPLAGSGTKGEMMFEWLGENWWALWLTVFLAFSVVEMLTLDLFFIMLGGGALAGLIADFAGADFWLQIVIFSVVSLLMIVFVRPVAMKHLHKGPAEQRSNIDRLIGQSALVIEAVSGTSGLVKIGGDVWSARSTAGVLDAGSTVQVTRIDGATAVVASSAENSPR</sequence>
<evidence type="ECO:0000313" key="8">
    <source>
        <dbReference type="Proteomes" id="UP000000637"/>
    </source>
</evidence>
<keyword evidence="8" id="KW-1185">Reference proteome</keyword>
<dbReference type="GO" id="GO:0005886">
    <property type="term" value="C:plasma membrane"/>
    <property type="evidence" value="ECO:0007669"/>
    <property type="project" value="TreeGrafter"/>
</dbReference>
<dbReference type="HOGENOM" id="CLU_116732_2_0_11"/>